<dbReference type="PROSITE" id="PS50088">
    <property type="entry name" value="ANK_REPEAT"/>
    <property type="match status" value="2"/>
</dbReference>
<name>A0ABY9X9U2_9BACT</name>
<dbReference type="Gene3D" id="1.25.40.20">
    <property type="entry name" value="Ankyrin repeat-containing domain"/>
    <property type="match status" value="1"/>
</dbReference>
<dbReference type="Proteomes" id="UP001611383">
    <property type="component" value="Chromosome"/>
</dbReference>
<dbReference type="RefSeq" id="WP_395812487.1">
    <property type="nucleotide sequence ID" value="NZ_CP043494.1"/>
</dbReference>
<proteinExistence type="predicted"/>
<keyword evidence="5" id="KW-1185">Reference proteome</keyword>
<dbReference type="InterPro" id="IPR002110">
    <property type="entry name" value="Ankyrin_rpt"/>
</dbReference>
<protein>
    <submittedName>
        <fullName evidence="4">Ankyrin repeat domain-containing protein</fullName>
    </submittedName>
</protein>
<dbReference type="PROSITE" id="PS50297">
    <property type="entry name" value="ANK_REP_REGION"/>
    <property type="match status" value="1"/>
</dbReference>
<gene>
    <name evidence="4" type="ORF">F0U60_54400</name>
</gene>
<evidence type="ECO:0000313" key="5">
    <source>
        <dbReference type="Proteomes" id="UP001611383"/>
    </source>
</evidence>
<dbReference type="PANTHER" id="PTHR24171">
    <property type="entry name" value="ANKYRIN REPEAT DOMAIN-CONTAINING PROTEIN 39-RELATED"/>
    <property type="match status" value="1"/>
</dbReference>
<dbReference type="EMBL" id="CP043494">
    <property type="protein sequence ID" value="WNG52109.1"/>
    <property type="molecule type" value="Genomic_DNA"/>
</dbReference>
<reference evidence="4 5" key="1">
    <citation type="submission" date="2019-08" db="EMBL/GenBank/DDBJ databases">
        <title>Archangium and Cystobacter genomes.</title>
        <authorList>
            <person name="Chen I.-C.K."/>
            <person name="Wielgoss S."/>
        </authorList>
    </citation>
    <scope>NUCLEOTIDE SEQUENCE [LARGE SCALE GENOMIC DNA]</scope>
    <source>
        <strain evidence="4 5">Cbm 6</strain>
    </source>
</reference>
<evidence type="ECO:0000256" key="1">
    <source>
        <dbReference type="ARBA" id="ARBA00022737"/>
    </source>
</evidence>
<dbReference type="Pfam" id="PF12796">
    <property type="entry name" value="Ank_2"/>
    <property type="match status" value="1"/>
</dbReference>
<evidence type="ECO:0000256" key="3">
    <source>
        <dbReference type="PROSITE-ProRule" id="PRU00023"/>
    </source>
</evidence>
<feature type="repeat" description="ANK" evidence="3">
    <location>
        <begin position="73"/>
        <end position="105"/>
    </location>
</feature>
<sequence length="207" mass="22528">MPIELFEAIEKHDLDRLATLLEGGADPNAVKEDWPRWMPLHAAVEELEYGGPVEALVLLLRHGARVDGLVADRNATPLLMAVFRRQPEAVRILLASGAEPNFRGSEGDSPLRACAEQGEHAMASLLLRCGATRSINEAGGLRCMTALGLAASRLDVPMIEFLLQAGADPEVLDLDRRTAREHLPPRTSENQRAWDAAEALLASRSRG</sequence>
<feature type="repeat" description="ANK" evidence="3">
    <location>
        <begin position="142"/>
        <end position="174"/>
    </location>
</feature>
<organism evidence="4 5">
    <name type="scientific">Archangium minus</name>
    <dbReference type="NCBI Taxonomy" id="83450"/>
    <lineage>
        <taxon>Bacteria</taxon>
        <taxon>Pseudomonadati</taxon>
        <taxon>Myxococcota</taxon>
        <taxon>Myxococcia</taxon>
        <taxon>Myxococcales</taxon>
        <taxon>Cystobacterineae</taxon>
        <taxon>Archangiaceae</taxon>
        <taxon>Archangium</taxon>
    </lineage>
</organism>
<dbReference type="SMART" id="SM00248">
    <property type="entry name" value="ANK"/>
    <property type="match status" value="4"/>
</dbReference>
<accession>A0ABY9X9U2</accession>
<dbReference type="InterPro" id="IPR036770">
    <property type="entry name" value="Ankyrin_rpt-contain_sf"/>
</dbReference>
<evidence type="ECO:0000256" key="2">
    <source>
        <dbReference type="ARBA" id="ARBA00023043"/>
    </source>
</evidence>
<evidence type="ECO:0000313" key="4">
    <source>
        <dbReference type="EMBL" id="WNG52109.1"/>
    </source>
</evidence>
<dbReference type="SUPFAM" id="SSF48403">
    <property type="entry name" value="Ankyrin repeat"/>
    <property type="match status" value="1"/>
</dbReference>
<keyword evidence="2 3" id="KW-0040">ANK repeat</keyword>
<keyword evidence="1" id="KW-0677">Repeat</keyword>